<gene>
    <name evidence="1" type="ORF">FHS11_005390</name>
</gene>
<dbReference type="Gene3D" id="6.10.250.330">
    <property type="match status" value="1"/>
</dbReference>
<dbReference type="EMBL" id="JACHWX010000027">
    <property type="protein sequence ID" value="MBB3058930.1"/>
    <property type="molecule type" value="Genomic_DNA"/>
</dbReference>
<name>A0A839SQ30_9SPHI</name>
<dbReference type="Proteomes" id="UP000539265">
    <property type="component" value="Unassembled WGS sequence"/>
</dbReference>
<accession>A0A839SQ30</accession>
<reference evidence="1" key="1">
    <citation type="submission" date="2020-08" db="EMBL/GenBank/DDBJ databases">
        <title>Genomic Encyclopedia of Type Strains, Phase III (KMG-III): the genomes of soil and plant-associated and newly described type strains.</title>
        <authorList>
            <person name="Whitman W."/>
        </authorList>
    </citation>
    <scope>NUCLEOTIDE SEQUENCE [LARGE SCALE GENOMIC DNA]</scope>
    <source>
        <strain evidence="1">CECT 8628</strain>
    </source>
</reference>
<proteinExistence type="predicted"/>
<protein>
    <submittedName>
        <fullName evidence="1">Uncharacterized protein</fullName>
    </submittedName>
</protein>
<keyword evidence="2" id="KW-1185">Reference proteome</keyword>
<evidence type="ECO:0000313" key="2">
    <source>
        <dbReference type="Proteomes" id="UP000539265"/>
    </source>
</evidence>
<dbReference type="OrthoDB" id="798343at2"/>
<sequence>MSILTIHPKDEAQETALKTILDGFAVRYEIEPDETEYLMSSKANEIALDKSIKQAEEGDVVKIALDDLWK</sequence>
<comment type="caution">
    <text evidence="1">The sequence shown here is derived from an EMBL/GenBank/DDBJ whole genome shotgun (WGS) entry which is preliminary data.</text>
</comment>
<organism evidence="1 2">
    <name type="scientific">Mucilaginibacter gotjawali</name>
    <dbReference type="NCBI Taxonomy" id="1550579"/>
    <lineage>
        <taxon>Bacteria</taxon>
        <taxon>Pseudomonadati</taxon>
        <taxon>Bacteroidota</taxon>
        <taxon>Sphingobacteriia</taxon>
        <taxon>Sphingobacteriales</taxon>
        <taxon>Sphingobacteriaceae</taxon>
        <taxon>Mucilaginibacter</taxon>
    </lineage>
</organism>
<dbReference type="RefSeq" id="WP_096355832.1">
    <property type="nucleotide sequence ID" value="NZ_AP017313.1"/>
</dbReference>
<evidence type="ECO:0000313" key="1">
    <source>
        <dbReference type="EMBL" id="MBB3058930.1"/>
    </source>
</evidence>
<dbReference type="AlphaFoldDB" id="A0A839SQ30"/>